<keyword evidence="2" id="KW-1185">Reference proteome</keyword>
<gene>
    <name evidence="1" type="ORF">Gferi_27070</name>
</gene>
<dbReference type="EMBL" id="CP017269">
    <property type="protein sequence ID" value="AOT72897.1"/>
    <property type="molecule type" value="Genomic_DNA"/>
</dbReference>
<proteinExistence type="predicted"/>
<dbReference type="RefSeq" id="WP_069981206.1">
    <property type="nucleotide sequence ID" value="NZ_CP017269.1"/>
</dbReference>
<dbReference type="AlphaFoldDB" id="A0A1D8GPQ5"/>
<reference evidence="1 2" key="1">
    <citation type="submission" date="2016-09" db="EMBL/GenBank/DDBJ databases">
        <title>Genomic analysis reveals versatility of anaerobic energy metabolism of Geosporobacter ferrireducens IRF9 of phylum Firmicutes.</title>
        <authorList>
            <person name="Kim S.-J."/>
        </authorList>
    </citation>
    <scope>NUCLEOTIDE SEQUENCE [LARGE SCALE GENOMIC DNA]</scope>
    <source>
        <strain evidence="1 2">IRF9</strain>
    </source>
</reference>
<evidence type="ECO:0000313" key="2">
    <source>
        <dbReference type="Proteomes" id="UP000095743"/>
    </source>
</evidence>
<name>A0A1D8GPQ5_9FIRM</name>
<sequence>MDITAQYGIQTTYTGRKIALNKHNNVKEFSLTEDEKTKKQPDNMNRDAWKELAEKYNIRNASFDELSEISTTLYQSGEISLFEHALLTFDPSKSLQSIKPNLCLTKANSEEKRDWITEYTTRAERDLKMGNMKGYTNNKQIQKILEHLI</sequence>
<dbReference type="KEGG" id="gfe:Gferi_27070"/>
<evidence type="ECO:0000313" key="1">
    <source>
        <dbReference type="EMBL" id="AOT72897.1"/>
    </source>
</evidence>
<organism evidence="1 2">
    <name type="scientific">Geosporobacter ferrireducens</name>
    <dbReference type="NCBI Taxonomy" id="1424294"/>
    <lineage>
        <taxon>Bacteria</taxon>
        <taxon>Bacillati</taxon>
        <taxon>Bacillota</taxon>
        <taxon>Clostridia</taxon>
        <taxon>Peptostreptococcales</taxon>
        <taxon>Thermotaleaceae</taxon>
        <taxon>Geosporobacter</taxon>
    </lineage>
</organism>
<accession>A0A1D8GPQ5</accession>
<dbReference type="OrthoDB" id="2706847at2"/>
<dbReference type="Proteomes" id="UP000095743">
    <property type="component" value="Chromosome"/>
</dbReference>
<protein>
    <submittedName>
        <fullName evidence="1">Uncharacterized protein</fullName>
    </submittedName>
</protein>